<dbReference type="Pfam" id="PF06541">
    <property type="entry name" value="ABC_trans_CmpB"/>
    <property type="match status" value="1"/>
</dbReference>
<evidence type="ECO:0000313" key="3">
    <source>
        <dbReference type="Proteomes" id="UP001199424"/>
    </source>
</evidence>
<keyword evidence="3" id="KW-1185">Reference proteome</keyword>
<protein>
    <submittedName>
        <fullName evidence="2">ABC transporter permease</fullName>
    </submittedName>
</protein>
<keyword evidence="1" id="KW-0812">Transmembrane</keyword>
<keyword evidence="1" id="KW-0472">Membrane</keyword>
<gene>
    <name evidence="2" type="ORF">LKD31_00785</name>
</gene>
<dbReference type="AlphaFoldDB" id="A0AAE3AF43"/>
<accession>A0AAE3AF43</accession>
<organism evidence="2 3">
    <name type="scientific">Hominenteromicrobium mulieris</name>
    <dbReference type="NCBI Taxonomy" id="2885357"/>
    <lineage>
        <taxon>Bacteria</taxon>
        <taxon>Bacillati</taxon>
        <taxon>Bacillota</taxon>
        <taxon>Clostridia</taxon>
        <taxon>Eubacteriales</taxon>
        <taxon>Oscillospiraceae</taxon>
        <taxon>Hominenteromicrobium</taxon>
    </lineage>
</organism>
<feature type="transmembrane region" description="Helical" evidence="1">
    <location>
        <begin position="69"/>
        <end position="91"/>
    </location>
</feature>
<evidence type="ECO:0000313" key="2">
    <source>
        <dbReference type="EMBL" id="MCC2135555.1"/>
    </source>
</evidence>
<sequence>MKKESFSMNRTVRKNSLLFLAGSGLYPLLEVLWRGYSHASMALAGGVCLLLINAVCCEKMKRRSLPARCAIGSLIITVVEFLFGLLVNRVLHLHVWDYSALPLNIMGQICLPFSLIWFVLTIPASALCKLCCRLSAFPKETKSASVITDP</sequence>
<evidence type="ECO:0000256" key="1">
    <source>
        <dbReference type="SAM" id="Phobius"/>
    </source>
</evidence>
<proteinExistence type="predicted"/>
<dbReference type="InterPro" id="IPR010540">
    <property type="entry name" value="CmpB_TMEM229"/>
</dbReference>
<keyword evidence="1" id="KW-1133">Transmembrane helix</keyword>
<dbReference type="EMBL" id="JAJEQC010000001">
    <property type="protein sequence ID" value="MCC2135555.1"/>
    <property type="molecule type" value="Genomic_DNA"/>
</dbReference>
<feature type="transmembrane region" description="Helical" evidence="1">
    <location>
        <begin position="111"/>
        <end position="132"/>
    </location>
</feature>
<feature type="transmembrane region" description="Helical" evidence="1">
    <location>
        <begin position="35"/>
        <end position="57"/>
    </location>
</feature>
<dbReference type="Proteomes" id="UP001199424">
    <property type="component" value="Unassembled WGS sequence"/>
</dbReference>
<dbReference type="RefSeq" id="WP_176821289.1">
    <property type="nucleotide sequence ID" value="NZ_JAJEQC010000001.1"/>
</dbReference>
<name>A0AAE3AF43_9FIRM</name>
<reference evidence="2" key="1">
    <citation type="submission" date="2021-10" db="EMBL/GenBank/DDBJ databases">
        <title>Anaerobic single-cell dispensing facilitates the cultivation of human gut bacteria.</title>
        <authorList>
            <person name="Afrizal A."/>
        </authorList>
    </citation>
    <scope>NUCLEOTIDE SEQUENCE</scope>
    <source>
        <strain evidence="2">CLA-AA-H250</strain>
    </source>
</reference>
<comment type="caution">
    <text evidence="2">The sequence shown here is derived from an EMBL/GenBank/DDBJ whole genome shotgun (WGS) entry which is preliminary data.</text>
</comment>
<feature type="transmembrane region" description="Helical" evidence="1">
    <location>
        <begin position="12"/>
        <end position="29"/>
    </location>
</feature>